<feature type="compositionally biased region" description="Basic residues" evidence="8">
    <location>
        <begin position="172"/>
        <end position="188"/>
    </location>
</feature>
<dbReference type="AlphaFoldDB" id="A0A3S9PJD8"/>
<evidence type="ECO:0000256" key="6">
    <source>
        <dbReference type="ARBA" id="ARBA00047317"/>
    </source>
</evidence>
<dbReference type="GO" id="GO:0046872">
    <property type="term" value="F:metal ion binding"/>
    <property type="evidence" value="ECO:0007669"/>
    <property type="project" value="UniProtKB-UniRule"/>
</dbReference>
<evidence type="ECO:0000256" key="7">
    <source>
        <dbReference type="RuleBase" id="RU365090"/>
    </source>
</evidence>
<comment type="cofactor">
    <cofactor evidence="7">
        <name>Mg(2+)</name>
        <dbReference type="ChEBI" id="CHEBI:18420"/>
    </cofactor>
</comment>
<reference evidence="10 11" key="1">
    <citation type="submission" date="2018-12" db="EMBL/GenBank/DDBJ databases">
        <title>The whole draft genome of Streptomyce luteoverticillatus CGMCC 15060.</title>
        <authorList>
            <person name="Feng Z."/>
            <person name="Chen G."/>
            <person name="Zhang J."/>
            <person name="Zhu H."/>
            <person name="Yu X."/>
            <person name="Zhang W."/>
            <person name="Zhang X."/>
        </authorList>
    </citation>
    <scope>NUCLEOTIDE SEQUENCE [LARGE SCALE GENOMIC DNA]</scope>
    <source>
        <strain evidence="10 11">CGMCC 15060</strain>
    </source>
</reference>
<dbReference type="GO" id="GO:0061599">
    <property type="term" value="F:molybdopterin molybdotransferase activity"/>
    <property type="evidence" value="ECO:0007669"/>
    <property type="project" value="UniProtKB-UniRule"/>
</dbReference>
<feature type="region of interest" description="Disordered" evidence="8">
    <location>
        <begin position="102"/>
        <end position="242"/>
    </location>
</feature>
<protein>
    <recommendedName>
        <fullName evidence="7">Molybdopterin molybdenumtransferase</fullName>
        <ecNumber evidence="7">2.10.1.1</ecNumber>
    </recommendedName>
</protein>
<dbReference type="InterPro" id="IPR036688">
    <property type="entry name" value="MoeA_C_domain_IV_sf"/>
</dbReference>
<proteinExistence type="inferred from homology"/>
<dbReference type="PANTHER" id="PTHR10192">
    <property type="entry name" value="MOLYBDOPTERIN BIOSYNTHESIS PROTEIN"/>
    <property type="match status" value="1"/>
</dbReference>
<dbReference type="EMBL" id="CP034587">
    <property type="protein sequence ID" value="AZQ72468.1"/>
    <property type="molecule type" value="Genomic_DNA"/>
</dbReference>
<sequence length="635" mass="65303">MSGHAGGRDRDGEDALERATAEALALLAGQSRAPRGGRAVEVPAEAGAAEAAEAAAQGRDERFRFDFEAEPFAEPFVPPAAEQGVDAGRLDAPFAGVRFYDTLFAPDPPLPETGAAPRTPFAGGSAPTVRIPVPGTEPDPRPVLAHGSERRSDGEASPAGQPDAVPADRGRAAAKRKKRPASAGRRRSAIASTDAESADPPGSAAAPADPAPAAPAPVDPTPEEPTPRAPKSHPAHPPATPWDVARNVAGWAAAGRKEATARVVPLGEATGQTLARALVALTDLPSFDTSAMDGWAVAGPGPWRLLTDRGHRGILAGQGGDVRLSDGEAVRIATGAPVPPGATAVLRFEHGVVRSHGELYADRHLTQGQDVRPRGQECREGDELLPAGVVVTPAVVGLAAASGYDELPVLPRPRVEVLVLGDELLREGLPHDGRIRDALGPMLGPWLSALGAEVVATRRLGDTATALRTALEASDADLVLTTGGTAAGPVDHVRPILRQLGAEPLVDGVAVRPGHPMLLARLASGRHLVGLPGNPLAAVAGLLTLAEPLLRALAGRPARRPCRAPLTEDVPGHATSTRLVPVVRTPDGYARPVRFHGPAMLRGLAAADALAVVPPGGPGPEGEAELLALPWEGDR</sequence>
<dbReference type="SMART" id="SM00852">
    <property type="entry name" value="MoCF_biosynth"/>
    <property type="match status" value="1"/>
</dbReference>
<dbReference type="UniPathway" id="UPA00344"/>
<name>A0A3S9PJD8_STRLT</name>
<keyword evidence="11" id="KW-1185">Reference proteome</keyword>
<keyword evidence="4 7" id="KW-0500">Molybdenum</keyword>
<comment type="pathway">
    <text evidence="2 7">Cofactor biosynthesis; molybdopterin biosynthesis.</text>
</comment>
<dbReference type="SUPFAM" id="SSF53218">
    <property type="entry name" value="Molybdenum cofactor biosynthesis proteins"/>
    <property type="match status" value="1"/>
</dbReference>
<dbReference type="EC" id="2.10.1.1" evidence="7"/>
<accession>A0A3S9PJD8</accession>
<dbReference type="Pfam" id="PF03454">
    <property type="entry name" value="MoeA_C"/>
    <property type="match status" value="1"/>
</dbReference>
<evidence type="ECO:0000313" key="10">
    <source>
        <dbReference type="EMBL" id="AZQ72468.1"/>
    </source>
</evidence>
<dbReference type="Proteomes" id="UP000267900">
    <property type="component" value="Chromosome"/>
</dbReference>
<dbReference type="Gene3D" id="3.90.105.10">
    <property type="entry name" value="Molybdopterin biosynthesis moea protein, domain 2"/>
    <property type="match status" value="1"/>
</dbReference>
<dbReference type="Gene3D" id="2.40.340.10">
    <property type="entry name" value="MoeA, C-terminal, domain IV"/>
    <property type="match status" value="1"/>
</dbReference>
<comment type="function">
    <text evidence="1 7">Catalyzes the insertion of molybdate into adenylated molybdopterin with the concomitant release of AMP.</text>
</comment>
<dbReference type="InterPro" id="IPR036135">
    <property type="entry name" value="MoeA_linker/N_sf"/>
</dbReference>
<dbReference type="CDD" id="cd00887">
    <property type="entry name" value="MoeA"/>
    <property type="match status" value="1"/>
</dbReference>
<dbReference type="InterPro" id="IPR036425">
    <property type="entry name" value="MoaB/Mog-like_dom_sf"/>
</dbReference>
<organism evidence="10 11">
    <name type="scientific">Streptomyces luteoverticillatus</name>
    <name type="common">Streptoverticillium luteoverticillatus</name>
    <dbReference type="NCBI Taxonomy" id="66425"/>
    <lineage>
        <taxon>Bacteria</taxon>
        <taxon>Bacillati</taxon>
        <taxon>Actinomycetota</taxon>
        <taxon>Actinomycetes</taxon>
        <taxon>Kitasatosporales</taxon>
        <taxon>Streptomycetaceae</taxon>
        <taxon>Streptomyces</taxon>
    </lineage>
</organism>
<dbReference type="Gene3D" id="3.40.980.10">
    <property type="entry name" value="MoaB/Mog-like domain"/>
    <property type="match status" value="1"/>
</dbReference>
<comment type="similarity">
    <text evidence="3 7">Belongs to the MoeA family.</text>
</comment>
<dbReference type="InterPro" id="IPR038987">
    <property type="entry name" value="MoeA-like"/>
</dbReference>
<dbReference type="Gene3D" id="2.170.190.11">
    <property type="entry name" value="Molybdopterin biosynthesis moea protein, domain 3"/>
    <property type="match status" value="1"/>
</dbReference>
<evidence type="ECO:0000256" key="3">
    <source>
        <dbReference type="ARBA" id="ARBA00010763"/>
    </source>
</evidence>
<dbReference type="InterPro" id="IPR005111">
    <property type="entry name" value="MoeA_C_domain_IV"/>
</dbReference>
<feature type="compositionally biased region" description="Pro residues" evidence="8">
    <location>
        <begin position="209"/>
        <end position="228"/>
    </location>
</feature>
<evidence type="ECO:0000313" key="11">
    <source>
        <dbReference type="Proteomes" id="UP000267900"/>
    </source>
</evidence>
<keyword evidence="7" id="KW-0479">Metal-binding</keyword>
<dbReference type="GO" id="GO:0006777">
    <property type="term" value="P:Mo-molybdopterin cofactor biosynthetic process"/>
    <property type="evidence" value="ECO:0007669"/>
    <property type="project" value="UniProtKB-UniRule"/>
</dbReference>
<evidence type="ECO:0000256" key="4">
    <source>
        <dbReference type="ARBA" id="ARBA00022505"/>
    </source>
</evidence>
<feature type="domain" description="MoaB/Mog" evidence="9">
    <location>
        <begin position="416"/>
        <end position="552"/>
    </location>
</feature>
<evidence type="ECO:0000256" key="5">
    <source>
        <dbReference type="ARBA" id="ARBA00023150"/>
    </source>
</evidence>
<keyword evidence="5 7" id="KW-0501">Molybdenum cofactor biosynthesis</keyword>
<dbReference type="RefSeq" id="WP_206279857.1">
    <property type="nucleotide sequence ID" value="NZ_CP034587.1"/>
</dbReference>
<dbReference type="Pfam" id="PF03453">
    <property type="entry name" value="MoeA_N"/>
    <property type="match status" value="1"/>
</dbReference>
<evidence type="ECO:0000256" key="1">
    <source>
        <dbReference type="ARBA" id="ARBA00002901"/>
    </source>
</evidence>
<keyword evidence="7" id="KW-0460">Magnesium</keyword>
<dbReference type="SUPFAM" id="SSF63867">
    <property type="entry name" value="MoeA C-terminal domain-like"/>
    <property type="match status" value="1"/>
</dbReference>
<dbReference type="Pfam" id="PF00994">
    <property type="entry name" value="MoCF_biosynth"/>
    <property type="match status" value="1"/>
</dbReference>
<dbReference type="InterPro" id="IPR005110">
    <property type="entry name" value="MoeA_linker/N"/>
</dbReference>
<comment type="catalytic activity">
    <reaction evidence="6">
        <text>adenylyl-molybdopterin + molybdate = Mo-molybdopterin + AMP + H(+)</text>
        <dbReference type="Rhea" id="RHEA:35047"/>
        <dbReference type="ChEBI" id="CHEBI:15378"/>
        <dbReference type="ChEBI" id="CHEBI:36264"/>
        <dbReference type="ChEBI" id="CHEBI:62727"/>
        <dbReference type="ChEBI" id="CHEBI:71302"/>
        <dbReference type="ChEBI" id="CHEBI:456215"/>
        <dbReference type="EC" id="2.10.1.1"/>
    </reaction>
</comment>
<gene>
    <name evidence="10" type="ORF">EKH77_15710</name>
</gene>
<dbReference type="GO" id="GO:0005829">
    <property type="term" value="C:cytosol"/>
    <property type="evidence" value="ECO:0007669"/>
    <property type="project" value="TreeGrafter"/>
</dbReference>
<dbReference type="SUPFAM" id="SSF63882">
    <property type="entry name" value="MoeA N-terminal region -like"/>
    <property type="match status" value="1"/>
</dbReference>
<evidence type="ECO:0000256" key="8">
    <source>
        <dbReference type="SAM" id="MobiDB-lite"/>
    </source>
</evidence>
<evidence type="ECO:0000259" key="9">
    <source>
        <dbReference type="SMART" id="SM00852"/>
    </source>
</evidence>
<dbReference type="InterPro" id="IPR001453">
    <property type="entry name" value="MoaB/Mog_dom"/>
</dbReference>
<dbReference type="PANTHER" id="PTHR10192:SF5">
    <property type="entry name" value="GEPHYRIN"/>
    <property type="match status" value="1"/>
</dbReference>
<keyword evidence="7 10" id="KW-0808">Transferase</keyword>
<feature type="compositionally biased region" description="Low complexity" evidence="8">
    <location>
        <begin position="194"/>
        <end position="208"/>
    </location>
</feature>
<evidence type="ECO:0000256" key="2">
    <source>
        <dbReference type="ARBA" id="ARBA00005046"/>
    </source>
</evidence>